<keyword evidence="1" id="KW-0472">Membrane</keyword>
<dbReference type="AlphaFoldDB" id="A0AAT9GV71"/>
<accession>A0AAT9GV71</accession>
<dbReference type="KEGG" id="sjv:SJAV_27390"/>
<reference evidence="2" key="1">
    <citation type="submission" date="2024-03" db="EMBL/GenBank/DDBJ databases">
        <title>Complete genome sequence of Sulfurisphaera javensis strain KD-1.</title>
        <authorList>
            <person name="Sakai H."/>
            <person name="Nur N."/>
            <person name="Suwanto A."/>
            <person name="Kurosawa N."/>
        </authorList>
    </citation>
    <scope>NUCLEOTIDE SEQUENCE</scope>
    <source>
        <strain evidence="2">KD-1</strain>
    </source>
</reference>
<proteinExistence type="predicted"/>
<dbReference type="RefSeq" id="WP_369610268.1">
    <property type="nucleotide sequence ID" value="NZ_AP031322.1"/>
</dbReference>
<evidence type="ECO:0000256" key="1">
    <source>
        <dbReference type="SAM" id="Phobius"/>
    </source>
</evidence>
<organism evidence="2">
    <name type="scientific">Sulfurisphaera javensis</name>
    <dbReference type="NCBI Taxonomy" id="2049879"/>
    <lineage>
        <taxon>Archaea</taxon>
        <taxon>Thermoproteota</taxon>
        <taxon>Thermoprotei</taxon>
        <taxon>Sulfolobales</taxon>
        <taxon>Sulfolobaceae</taxon>
        <taxon>Sulfurisphaera</taxon>
    </lineage>
</organism>
<protein>
    <submittedName>
        <fullName evidence="2">Uncharacterized protein</fullName>
    </submittedName>
</protein>
<feature type="transmembrane region" description="Helical" evidence="1">
    <location>
        <begin position="6"/>
        <end position="24"/>
    </location>
</feature>
<evidence type="ECO:0000313" key="2">
    <source>
        <dbReference type="EMBL" id="BFH74795.1"/>
    </source>
</evidence>
<sequence length="232" mass="26051">MISKVLTYVLVALLIIAIALFVFIRLSTPIVNSSVVFTLPLSTENVSSVLGGDWTINNNYTLTFQHLKNDKYVVIYLNTTGFNTTNYSLPTIGFDSQYIAIYPLLSTMISFANNGTLETLFNNQSDVLAIAIMYFSSSASLFAKQLSLSNVTVNGTYESFNYIYSNNTYELTSQNLYYQIVYPESEIVLVHENEVIVIITSGFTLSPHQLLQIFSKSSFQREIIKVKILSES</sequence>
<dbReference type="GeneID" id="92355690"/>
<name>A0AAT9GV71_9CREN</name>
<keyword evidence="1" id="KW-0812">Transmembrane</keyword>
<keyword evidence="1" id="KW-1133">Transmembrane helix</keyword>
<gene>
    <name evidence="2" type="ORF">SJAV_27390</name>
</gene>
<dbReference type="EMBL" id="AP031322">
    <property type="protein sequence ID" value="BFH74795.1"/>
    <property type="molecule type" value="Genomic_DNA"/>
</dbReference>